<proteinExistence type="predicted"/>
<organism evidence="1 2">
    <name type="scientific">Sphaerodactylus townsendi</name>
    <dbReference type="NCBI Taxonomy" id="933632"/>
    <lineage>
        <taxon>Eukaryota</taxon>
        <taxon>Metazoa</taxon>
        <taxon>Chordata</taxon>
        <taxon>Craniata</taxon>
        <taxon>Vertebrata</taxon>
        <taxon>Euteleostomi</taxon>
        <taxon>Lepidosauria</taxon>
        <taxon>Squamata</taxon>
        <taxon>Bifurcata</taxon>
        <taxon>Gekkota</taxon>
        <taxon>Sphaerodactylidae</taxon>
        <taxon>Sphaerodactylus</taxon>
    </lineage>
</organism>
<evidence type="ECO:0000313" key="2">
    <source>
        <dbReference type="Proteomes" id="UP000827872"/>
    </source>
</evidence>
<sequence>MIRLLLSDFGVDQCCYQQLKDVGSKISQAEGGNCWEKNVGVRELQGIGMSLIFSPVSAPRALDCNDIIKHSLGTYSATLSRTLLSKSMVLVAAMTRRLLKLVSLASVAAASTGFYLYSNNPLDPNDFGVVRVGRAVATTAVITYDYFFSLRSIPYGTEEYDNVKSQLGRNVTSLPAEERAMVFFCLAGILGFEKYSQWSVQDFDL</sequence>
<name>A0ACB8G6M7_9SAUR</name>
<dbReference type="Proteomes" id="UP000827872">
    <property type="component" value="Linkage Group LG02"/>
</dbReference>
<comment type="caution">
    <text evidence="1">The sequence shown here is derived from an EMBL/GenBank/DDBJ whole genome shotgun (WGS) entry which is preliminary data.</text>
</comment>
<accession>A0ACB8G6M7</accession>
<keyword evidence="2" id="KW-1185">Reference proteome</keyword>
<protein>
    <submittedName>
        <fullName evidence="1">Uncharacterized protein</fullName>
    </submittedName>
</protein>
<gene>
    <name evidence="1" type="ORF">K3G42_031030</name>
</gene>
<dbReference type="EMBL" id="CM037615">
    <property type="protein sequence ID" value="KAH8014713.1"/>
    <property type="molecule type" value="Genomic_DNA"/>
</dbReference>
<reference evidence="1" key="1">
    <citation type="submission" date="2021-08" db="EMBL/GenBank/DDBJ databases">
        <title>The first chromosome-level gecko genome reveals the dynamic sex chromosomes of Neotropical dwarf geckos (Sphaerodactylidae: Sphaerodactylus).</title>
        <authorList>
            <person name="Pinto B.J."/>
            <person name="Keating S.E."/>
            <person name="Gamble T."/>
        </authorList>
    </citation>
    <scope>NUCLEOTIDE SEQUENCE</scope>
    <source>
        <strain evidence="1">TG3544</strain>
    </source>
</reference>
<evidence type="ECO:0000313" key="1">
    <source>
        <dbReference type="EMBL" id="KAH8014713.1"/>
    </source>
</evidence>